<comment type="caution">
    <text evidence="1">The sequence shown here is derived from an EMBL/GenBank/DDBJ whole genome shotgun (WGS) entry which is preliminary data.</text>
</comment>
<dbReference type="EMBL" id="JAWDIE010000004">
    <property type="protein sequence ID" value="MEJ7137467.1"/>
    <property type="molecule type" value="Genomic_DNA"/>
</dbReference>
<gene>
    <name evidence="1" type="ORF">RV045_03355</name>
</gene>
<sequence>MTAALRPQCALARPALLLSALLLTLHAPTALAQYRVVGPDGRVTYTDQPQTREQVQPPAAPSGAATGTASGGDTSALSRRNVLVSPGTAAQGSAVRPASRTDPGAPQGVAGRDRASALIRALNSSQPLDSSLSPAQIRAIISGDASTEDIASGAAGRALNRLPPAPPEPGRTLGQDRLLALGADSPTAIAWPAALRQVASQQPVVLYTNPACSACAAWLDTLRQRGVPAAVFTVSSPGDFVQLQRLTGQDSLPVLTLAGQVIATAQTTPTQWIQALDQAGYTPKSGSVQPAAPKALGDASAEAQLLSRPGAASQPSFVR</sequence>
<accession>A0ACC6NZR7</accession>
<evidence type="ECO:0000313" key="1">
    <source>
        <dbReference type="EMBL" id="MEJ7137467.1"/>
    </source>
</evidence>
<reference evidence="1" key="1">
    <citation type="submission" date="2023-10" db="EMBL/GenBank/DDBJ databases">
        <title>Amphibacter perezi, gen. nov., sp. nov. a novel taxa of the family Comamonadaceae, class Betaproteobacteria isolated from the skin microbiota of Pelophylax perezi from different populations.</title>
        <authorList>
            <person name="Costa S."/>
            <person name="Proenca D.N."/>
            <person name="Lopes I."/>
            <person name="Morais P.V."/>
        </authorList>
    </citation>
    <scope>NUCLEOTIDE SEQUENCE</scope>
    <source>
        <strain evidence="1">SL12-8</strain>
    </source>
</reference>
<protein>
    <submittedName>
        <fullName evidence="1">DUF4124 domain-containing protein</fullName>
    </submittedName>
</protein>
<name>A0ACC6NZR7_9BURK</name>
<keyword evidence="2" id="KW-1185">Reference proteome</keyword>
<organism evidence="1 2">
    <name type="scientific">Amphibiibacter pelophylacis</name>
    <dbReference type="NCBI Taxonomy" id="1799477"/>
    <lineage>
        <taxon>Bacteria</taxon>
        <taxon>Pseudomonadati</taxon>
        <taxon>Pseudomonadota</taxon>
        <taxon>Betaproteobacteria</taxon>
        <taxon>Burkholderiales</taxon>
        <taxon>Sphaerotilaceae</taxon>
        <taxon>Amphibiibacter</taxon>
    </lineage>
</organism>
<proteinExistence type="predicted"/>
<evidence type="ECO:0000313" key="2">
    <source>
        <dbReference type="Proteomes" id="UP001364695"/>
    </source>
</evidence>
<dbReference type="Proteomes" id="UP001364695">
    <property type="component" value="Unassembled WGS sequence"/>
</dbReference>